<feature type="transmembrane region" description="Helical" evidence="7">
    <location>
        <begin position="6"/>
        <end position="29"/>
    </location>
</feature>
<dbReference type="InterPro" id="IPR001789">
    <property type="entry name" value="Sig_transdc_resp-reg_receiver"/>
</dbReference>
<evidence type="ECO:0000259" key="9">
    <source>
        <dbReference type="PROSITE" id="PS50110"/>
    </source>
</evidence>
<feature type="transmembrane region" description="Helical" evidence="7">
    <location>
        <begin position="329"/>
        <end position="349"/>
    </location>
</feature>
<dbReference type="InterPro" id="IPR000014">
    <property type="entry name" value="PAS"/>
</dbReference>
<comment type="catalytic activity">
    <reaction evidence="1">
        <text>ATP + protein L-histidine = ADP + protein N-phospho-L-histidine.</text>
        <dbReference type="EC" id="2.7.13.3"/>
    </reaction>
</comment>
<keyword evidence="7" id="KW-0812">Transmembrane</keyword>
<dbReference type="SMART" id="SM00387">
    <property type="entry name" value="HATPase_c"/>
    <property type="match status" value="1"/>
</dbReference>
<dbReference type="Pfam" id="PF08448">
    <property type="entry name" value="PAS_4"/>
    <property type="match status" value="1"/>
</dbReference>
<dbReference type="InterPro" id="IPR004358">
    <property type="entry name" value="Sig_transdc_His_kin-like_C"/>
</dbReference>
<feature type="domain" description="PAC" evidence="10">
    <location>
        <begin position="498"/>
        <end position="551"/>
    </location>
</feature>
<dbReference type="Gene3D" id="3.30.565.10">
    <property type="entry name" value="Histidine kinase-like ATPase, C-terminal domain"/>
    <property type="match status" value="1"/>
</dbReference>
<keyword evidence="12" id="KW-0547">Nucleotide-binding</keyword>
<feature type="domain" description="Histidine kinase" evidence="8">
    <location>
        <begin position="569"/>
        <end position="791"/>
    </location>
</feature>
<dbReference type="PROSITE" id="PS50894">
    <property type="entry name" value="HPT"/>
    <property type="match status" value="1"/>
</dbReference>
<dbReference type="Gene3D" id="1.10.287.130">
    <property type="match status" value="1"/>
</dbReference>
<dbReference type="SUPFAM" id="SSF47384">
    <property type="entry name" value="Homodimeric domain of signal transducing histidine kinase"/>
    <property type="match status" value="1"/>
</dbReference>
<dbReference type="SUPFAM" id="SSF47226">
    <property type="entry name" value="Histidine-containing phosphotransfer domain, HPT domain"/>
    <property type="match status" value="1"/>
</dbReference>
<dbReference type="Pfam" id="PF00072">
    <property type="entry name" value="Response_reg"/>
    <property type="match status" value="1"/>
</dbReference>
<keyword evidence="12" id="KW-0067">ATP-binding</keyword>
<evidence type="ECO:0000256" key="2">
    <source>
        <dbReference type="ARBA" id="ARBA00012438"/>
    </source>
</evidence>
<name>A0ABU3R087_9GAMM</name>
<dbReference type="PROSITE" id="PS50109">
    <property type="entry name" value="HIS_KIN"/>
    <property type="match status" value="1"/>
</dbReference>
<evidence type="ECO:0000256" key="5">
    <source>
        <dbReference type="PROSITE-ProRule" id="PRU00110"/>
    </source>
</evidence>
<dbReference type="SUPFAM" id="SSF55785">
    <property type="entry name" value="PYP-like sensor domain (PAS domain)"/>
    <property type="match status" value="1"/>
</dbReference>
<dbReference type="CDD" id="cd00130">
    <property type="entry name" value="PAS"/>
    <property type="match status" value="1"/>
</dbReference>
<evidence type="ECO:0000256" key="4">
    <source>
        <dbReference type="ARBA" id="ARBA00023012"/>
    </source>
</evidence>
<dbReference type="InterPro" id="IPR035965">
    <property type="entry name" value="PAS-like_dom_sf"/>
</dbReference>
<dbReference type="GO" id="GO:0005524">
    <property type="term" value="F:ATP binding"/>
    <property type="evidence" value="ECO:0007669"/>
    <property type="project" value="UniProtKB-KW"/>
</dbReference>
<dbReference type="SUPFAM" id="SSF55874">
    <property type="entry name" value="ATPase domain of HSP90 chaperone/DNA topoisomerase II/histidine kinase"/>
    <property type="match status" value="1"/>
</dbReference>
<feature type="modified residue" description="4-aspartylphosphate" evidence="6">
    <location>
        <position position="980"/>
    </location>
</feature>
<dbReference type="PROSITE" id="PS50110">
    <property type="entry name" value="RESPONSE_REGULATORY"/>
    <property type="match status" value="1"/>
</dbReference>
<dbReference type="NCBIfam" id="TIGR00229">
    <property type="entry name" value="sensory_box"/>
    <property type="match status" value="1"/>
</dbReference>
<dbReference type="SMART" id="SM00448">
    <property type="entry name" value="REC"/>
    <property type="match status" value="1"/>
</dbReference>
<gene>
    <name evidence="12" type="ORF">RT723_08795</name>
</gene>
<dbReference type="RefSeq" id="WP_315946702.1">
    <property type="nucleotide sequence ID" value="NZ_JAWCUA010000007.1"/>
</dbReference>
<dbReference type="EC" id="2.7.13.3" evidence="2"/>
<evidence type="ECO:0000259" key="10">
    <source>
        <dbReference type="PROSITE" id="PS50113"/>
    </source>
</evidence>
<dbReference type="CDD" id="cd17546">
    <property type="entry name" value="REC_hyHK_CKI1_RcsC-like"/>
    <property type="match status" value="1"/>
</dbReference>
<keyword evidence="13" id="KW-1185">Reference proteome</keyword>
<comment type="caution">
    <text evidence="12">The sequence shown here is derived from an EMBL/GenBank/DDBJ whole genome shotgun (WGS) entry which is preliminary data.</text>
</comment>
<reference evidence="12 13" key="1">
    <citation type="submission" date="2023-10" db="EMBL/GenBank/DDBJ databases">
        <title>Psychrosphaera aquimaarina strain SW33 isolated from seawater.</title>
        <authorList>
            <person name="Bayburt H."/>
            <person name="Kim J.M."/>
            <person name="Choi B.J."/>
            <person name="Jeon C.O."/>
        </authorList>
    </citation>
    <scope>NUCLEOTIDE SEQUENCE [LARGE SCALE GENOMIC DNA]</scope>
    <source>
        <strain evidence="12 13">KCTC 52743</strain>
    </source>
</reference>
<evidence type="ECO:0000256" key="1">
    <source>
        <dbReference type="ARBA" id="ARBA00000085"/>
    </source>
</evidence>
<dbReference type="EMBL" id="JAWCUA010000007">
    <property type="protein sequence ID" value="MDU0113092.1"/>
    <property type="molecule type" value="Genomic_DNA"/>
</dbReference>
<dbReference type="InterPro" id="IPR003594">
    <property type="entry name" value="HATPase_dom"/>
</dbReference>
<dbReference type="Pfam" id="PF02518">
    <property type="entry name" value="HATPase_c"/>
    <property type="match status" value="1"/>
</dbReference>
<keyword evidence="7" id="KW-1133">Transmembrane helix</keyword>
<dbReference type="Gene3D" id="3.40.50.2300">
    <property type="match status" value="1"/>
</dbReference>
<dbReference type="PRINTS" id="PR00344">
    <property type="entry name" value="BCTRLSENSOR"/>
</dbReference>
<keyword evidence="7" id="KW-0472">Membrane</keyword>
<dbReference type="CDD" id="cd00082">
    <property type="entry name" value="HisKA"/>
    <property type="match status" value="1"/>
</dbReference>
<organism evidence="12 13">
    <name type="scientific">Psychrosphaera aquimarina</name>
    <dbReference type="NCBI Taxonomy" id="2044854"/>
    <lineage>
        <taxon>Bacteria</taxon>
        <taxon>Pseudomonadati</taxon>
        <taxon>Pseudomonadota</taxon>
        <taxon>Gammaproteobacteria</taxon>
        <taxon>Alteromonadales</taxon>
        <taxon>Pseudoalteromonadaceae</taxon>
        <taxon>Psychrosphaera</taxon>
    </lineage>
</organism>
<dbReference type="PROSITE" id="PS50113">
    <property type="entry name" value="PAC"/>
    <property type="match status" value="1"/>
</dbReference>
<evidence type="ECO:0000313" key="12">
    <source>
        <dbReference type="EMBL" id="MDU0113092.1"/>
    </source>
</evidence>
<dbReference type="InterPro" id="IPR003661">
    <property type="entry name" value="HisK_dim/P_dom"/>
</dbReference>
<dbReference type="PANTHER" id="PTHR45339">
    <property type="entry name" value="HYBRID SIGNAL TRANSDUCTION HISTIDINE KINASE J"/>
    <property type="match status" value="1"/>
</dbReference>
<proteinExistence type="predicted"/>
<dbReference type="InterPro" id="IPR005467">
    <property type="entry name" value="His_kinase_dom"/>
</dbReference>
<dbReference type="CDD" id="cd16922">
    <property type="entry name" value="HATPase_EvgS-ArcB-TorS-like"/>
    <property type="match status" value="1"/>
</dbReference>
<evidence type="ECO:0000313" key="13">
    <source>
        <dbReference type="Proteomes" id="UP001257914"/>
    </source>
</evidence>
<dbReference type="InterPro" id="IPR036641">
    <property type="entry name" value="HPT_dom_sf"/>
</dbReference>
<dbReference type="Gene3D" id="1.20.120.160">
    <property type="entry name" value="HPT domain"/>
    <property type="match status" value="1"/>
</dbReference>
<protein>
    <recommendedName>
        <fullName evidence="2">histidine kinase</fullName>
        <ecNumber evidence="2">2.7.13.3</ecNumber>
    </recommendedName>
</protein>
<dbReference type="PANTHER" id="PTHR45339:SF5">
    <property type="entry name" value="HISTIDINE KINASE"/>
    <property type="match status" value="1"/>
</dbReference>
<dbReference type="Pfam" id="PF00512">
    <property type="entry name" value="HisKA"/>
    <property type="match status" value="1"/>
</dbReference>
<feature type="domain" description="Response regulatory" evidence="9">
    <location>
        <begin position="931"/>
        <end position="1047"/>
    </location>
</feature>
<evidence type="ECO:0000256" key="6">
    <source>
        <dbReference type="PROSITE-ProRule" id="PRU00169"/>
    </source>
</evidence>
<evidence type="ECO:0000256" key="7">
    <source>
        <dbReference type="SAM" id="Phobius"/>
    </source>
</evidence>
<sequence length="1170" mass="132928">MNIFIARRLIVAFFITLSLLAVMSIYFAMQKYNSDKVELIKQHFAHQEHVIQTISAKLSFLNEIIFTSANSITTLLQSPHTEEIKPLGDVFAFSWGQKFRHKVSRKRDTELGWHFQTIHTHLRNLNSNQHINSSYLIKQSGKFDFEYILEAEGNAPSEIFVWLIRHGVYIDFDSKSLFNIPVIKSANQLTNFLIYPVYKQGEEKYFLIAELDSKLLSFPANINNKFVIWDPMSSYLLTTNIAIEPEHNTNSLLHVKKVFPSPYNNIIKQLNEEISKLDTPSVKEVDGYHSVIYEQFSLGDDIFRLLLVDTTNELELAAFKGAKTFAQTLFLTSTFVIIVFAALIIWLLAMPVSKLIHSIEGLHFKRTESKNTPAKGWEVWFSLLNQTYRQNKELLKTLTNRAHDLDAKVNARTQQLLEQTSTKDRNLALNRAMMNTIPDMLFYKSLDSKYLGCNSAYETFIGMSEQNIVHKTSREIFELSRAVWIEEFEQEVIAKKQSMVRKRWTRNSMGEAVLIRWLFSPIINNQNTVLGVLGLGNDITQQHHNVNELQKAVTAAEKANVVKGEFIANISHEIRTPMNSIIGMLELLDGINTDPSQKSFIGIAEHSAKSLLAVINNILDFSKANANKIKTELSVFNINDVLDNAFANSLPKAMKKGLLLDINLPMHFPQFFISDEVKLTQVFTNLIGNSVKFTQQGSVTVSAVLMEKVDINKQKVKFEVVDTGIGIEESDRQSVFEAFSQADSSVTREYGGTGLGLTIAYQLVRLLGGEITLESEPGVGTRFTLVFEFGSVEEQPRLEQIDHKLVYWETEAEIEKLIQGKLNTIGVDAKAINLQQQNDIELHNEQTILLCRLELIEHIPQPVIDKIQSGVIRLQPITFTLQPSSSLSRIPHLPLLIAPVNIQTMLFNLHQQQIIYPNYHHTNAARLLGKHILIVEDNDLNQKVLELIFESEGATFTTCFNGQEALLELEKQPFDLIVTDIQMPVMDGLSLTNRIRLMDEFCELPIIAMSAHSSKLDIEKSLQAGINQHLTKPIDKTKLIETILAFTQPELIVLSKQLQNQVDVQYLYNQVNQSVDAVLAILNKFHLSYYARLSVLLDDFEHLDPTARLELLHSFKGASGNIGAKYIHQLTKELEMQLIADSVLKHSVNLWQQSVKQLFSNLVVVLKLAK</sequence>
<evidence type="ECO:0000256" key="3">
    <source>
        <dbReference type="ARBA" id="ARBA00022553"/>
    </source>
</evidence>
<evidence type="ECO:0000259" key="8">
    <source>
        <dbReference type="PROSITE" id="PS50109"/>
    </source>
</evidence>
<evidence type="ECO:0000259" key="11">
    <source>
        <dbReference type="PROSITE" id="PS50894"/>
    </source>
</evidence>
<dbReference type="InterPro" id="IPR013656">
    <property type="entry name" value="PAS_4"/>
</dbReference>
<accession>A0ABU3R087</accession>
<feature type="modified residue" description="Phosphohistidine" evidence="5">
    <location>
        <position position="1113"/>
    </location>
</feature>
<dbReference type="InterPro" id="IPR036890">
    <property type="entry name" value="HATPase_C_sf"/>
</dbReference>
<dbReference type="InterPro" id="IPR036097">
    <property type="entry name" value="HisK_dim/P_sf"/>
</dbReference>
<keyword evidence="4" id="KW-0902">Two-component regulatory system</keyword>
<dbReference type="InterPro" id="IPR011006">
    <property type="entry name" value="CheY-like_superfamily"/>
</dbReference>
<dbReference type="SUPFAM" id="SSF52172">
    <property type="entry name" value="CheY-like"/>
    <property type="match status" value="1"/>
</dbReference>
<dbReference type="InterPro" id="IPR000700">
    <property type="entry name" value="PAS-assoc_C"/>
</dbReference>
<dbReference type="SMART" id="SM00388">
    <property type="entry name" value="HisKA"/>
    <property type="match status" value="1"/>
</dbReference>
<dbReference type="Proteomes" id="UP001257914">
    <property type="component" value="Unassembled WGS sequence"/>
</dbReference>
<dbReference type="InterPro" id="IPR008207">
    <property type="entry name" value="Sig_transdc_His_kin_Hpt_dom"/>
</dbReference>
<feature type="domain" description="HPt" evidence="11">
    <location>
        <begin position="1074"/>
        <end position="1170"/>
    </location>
</feature>
<keyword evidence="3 6" id="KW-0597">Phosphoprotein</keyword>
<dbReference type="Gene3D" id="3.30.450.20">
    <property type="entry name" value="PAS domain"/>
    <property type="match status" value="1"/>
</dbReference>